<feature type="chain" id="PRO_5002797689" evidence="1">
    <location>
        <begin position="24"/>
        <end position="226"/>
    </location>
</feature>
<dbReference type="KEGG" id="cts:Ctha_2107"/>
<dbReference type="eggNOG" id="COG5341">
    <property type="taxonomic scope" value="Bacteria"/>
</dbReference>
<organism evidence="2 3">
    <name type="scientific">Chloroherpeton thalassium (strain ATCC 35110 / GB-78)</name>
    <dbReference type="NCBI Taxonomy" id="517418"/>
    <lineage>
        <taxon>Bacteria</taxon>
        <taxon>Pseudomonadati</taxon>
        <taxon>Chlorobiota</taxon>
        <taxon>Chlorobiia</taxon>
        <taxon>Chlorobiales</taxon>
        <taxon>Chloroherpetonaceae</taxon>
        <taxon>Chloroherpeton</taxon>
    </lineage>
</organism>
<dbReference type="EMBL" id="CP001100">
    <property type="protein sequence ID" value="ACF14559.1"/>
    <property type="molecule type" value="Genomic_DNA"/>
</dbReference>
<accession>B3QVF9</accession>
<dbReference type="CDD" id="cd09910">
    <property type="entry name" value="NGN-insert_like"/>
    <property type="match status" value="1"/>
</dbReference>
<dbReference type="STRING" id="517418.Ctha_2107"/>
<evidence type="ECO:0000256" key="1">
    <source>
        <dbReference type="SAM" id="SignalP"/>
    </source>
</evidence>
<evidence type="ECO:0000313" key="3">
    <source>
        <dbReference type="Proteomes" id="UP000001208"/>
    </source>
</evidence>
<evidence type="ECO:0000313" key="2">
    <source>
        <dbReference type="EMBL" id="ACF14559.1"/>
    </source>
</evidence>
<sequence>MDRRIFLKRSMQMLVALPFTGMATGLLSAVEHAPAESGFSLSILTGSPEQALDMAQSLIQRHFGTAGQVQYSEFAVAGENIGEIALVKNSRLVNYKLQGDALSRDLARMARKLDVLTKVKNPTCLQFTSGAPSSQPEKVRVFRQNTLIEEVSFSAKEDKIFTVEGLKGAMSVQIKNGAVSVAETSCRHKTCVQMGTVKEAGRSLVCIPNQITVALSGSGKNDAIVF</sequence>
<dbReference type="AlphaFoldDB" id="B3QVF9"/>
<dbReference type="Proteomes" id="UP000001208">
    <property type="component" value="Chromosome"/>
</dbReference>
<dbReference type="RefSeq" id="WP_012500642.1">
    <property type="nucleotide sequence ID" value="NC_011026.1"/>
</dbReference>
<dbReference type="Gene3D" id="2.60.320.10">
    <property type="entry name" value="N-utilization substance G protein NusG, insert domain"/>
    <property type="match status" value="1"/>
</dbReference>
<keyword evidence="1" id="KW-0732">Signal</keyword>
<reference evidence="2 3" key="1">
    <citation type="submission" date="2008-06" db="EMBL/GenBank/DDBJ databases">
        <title>Complete sequence of Chloroherpeton thalassium ATCC 35110.</title>
        <authorList>
            <consortium name="US DOE Joint Genome Institute"/>
            <person name="Lucas S."/>
            <person name="Copeland A."/>
            <person name="Lapidus A."/>
            <person name="Glavina del Rio T."/>
            <person name="Dalin E."/>
            <person name="Tice H."/>
            <person name="Bruce D."/>
            <person name="Goodwin L."/>
            <person name="Pitluck S."/>
            <person name="Schmutz J."/>
            <person name="Larimer F."/>
            <person name="Land M."/>
            <person name="Hauser L."/>
            <person name="Kyrpides N."/>
            <person name="Mikhailova N."/>
            <person name="Liu Z."/>
            <person name="Li T."/>
            <person name="Zhao F."/>
            <person name="Overmann J."/>
            <person name="Bryant D.A."/>
            <person name="Richardson P."/>
        </authorList>
    </citation>
    <scope>NUCLEOTIDE SEQUENCE [LARGE SCALE GENOMIC DNA]</scope>
    <source>
        <strain evidence="3">ATCC 35110 / GB-78</strain>
    </source>
</reference>
<protein>
    <submittedName>
        <fullName evidence="2">Uncharacterized protein</fullName>
    </submittedName>
</protein>
<dbReference type="InterPro" id="IPR038690">
    <property type="entry name" value="NusG_2_sf"/>
</dbReference>
<dbReference type="OrthoDB" id="47603at2"/>
<dbReference type="HOGENOM" id="CLU_1222980_0_0_10"/>
<feature type="signal peptide" evidence="1">
    <location>
        <begin position="1"/>
        <end position="23"/>
    </location>
</feature>
<keyword evidence="3" id="KW-1185">Reference proteome</keyword>
<gene>
    <name evidence="2" type="ordered locus">Ctha_2107</name>
</gene>
<name>B3QVF9_CHLT3</name>
<proteinExistence type="predicted"/>
<dbReference type="Pfam" id="PF07009">
    <property type="entry name" value="NusG_II"/>
    <property type="match status" value="1"/>
</dbReference>